<evidence type="ECO:0000313" key="2">
    <source>
        <dbReference type="EMBL" id="UOM49789.1"/>
    </source>
</evidence>
<keyword evidence="3" id="KW-1185">Reference proteome</keyword>
<dbReference type="GO" id="GO:0016746">
    <property type="term" value="F:acyltransferase activity"/>
    <property type="evidence" value="ECO:0007669"/>
    <property type="project" value="UniProtKB-KW"/>
</dbReference>
<reference evidence="3" key="1">
    <citation type="journal article" date="2024" name="J Bioinform Genom">
        <title>Complete genome sequence of the type strain bacterium Sphaerochaeta associata GLS2t (VKM B-2742)t.</title>
        <authorList>
            <person name="Troshina O.Y."/>
            <person name="Tepeeva A.N."/>
            <person name="Arzamasceva V.O."/>
            <person name="Whitman W.B."/>
            <person name="Varghese N."/>
            <person name="Shapiro N."/>
            <person name="Woyke T."/>
            <person name="Kripides N.C."/>
            <person name="Vasilenko O.V."/>
        </authorList>
    </citation>
    <scope>NUCLEOTIDE SEQUENCE [LARGE SCALE GENOMIC DNA]</scope>
    <source>
        <strain evidence="3">GLS2T</strain>
    </source>
</reference>
<evidence type="ECO:0000313" key="3">
    <source>
        <dbReference type="Proteomes" id="UP000829708"/>
    </source>
</evidence>
<gene>
    <name evidence="2" type="ORF">MUG09_09485</name>
</gene>
<dbReference type="SUPFAM" id="SSF69593">
    <property type="entry name" value="Glycerol-3-phosphate (1)-acyltransferase"/>
    <property type="match status" value="1"/>
</dbReference>
<feature type="domain" description="Phospholipid/glycerol acyltransferase" evidence="1">
    <location>
        <begin position="59"/>
        <end position="181"/>
    </location>
</feature>
<dbReference type="SMART" id="SM00563">
    <property type="entry name" value="PlsC"/>
    <property type="match status" value="1"/>
</dbReference>
<organism evidence="2 3">
    <name type="scientific">Sphaerochaeta associata</name>
    <dbReference type="NCBI Taxonomy" id="1129264"/>
    <lineage>
        <taxon>Bacteria</taxon>
        <taxon>Pseudomonadati</taxon>
        <taxon>Spirochaetota</taxon>
        <taxon>Spirochaetia</taxon>
        <taxon>Spirochaetales</taxon>
        <taxon>Sphaerochaetaceae</taxon>
        <taxon>Sphaerochaeta</taxon>
    </lineage>
</organism>
<sequence>MSTVKQFPTPHFSKPVHWFSRIAGALYVRSALGINELRIANPHVLGQEVKAFKQGRQSLILAFRHTAKEDAPALLVAVKQSHLCFLYGRDVLNWAGNATKFLFPRLGFVAVQNRGNNKEGMHYLRREVQQGRWPIALAPEGQVTYHCHRCEPIEMGVANLASWALESGKDVCILPIAVGYRYRDSLDALLERWKKETGLDLTRAGNRQRLGEACDKSLALVASFFGLVLPSDPDFITRRNLLCEALLALGEEQAHLKAGQGTILDRLFRLRYQGEDTLFNQEETPHALVEGAKAAYEQEQARHFLRISQVVDILEYLDPSYLDEGEEGNRLFEVALNLLDINNRLCGGSINTRYSPRGKRATILVGEPIRFEKHSPQQGGRRKRLSLIHEAVYQGLKKTSRELKP</sequence>
<dbReference type="RefSeq" id="WP_244771183.1">
    <property type="nucleotide sequence ID" value="NZ_CP094929.1"/>
</dbReference>
<protein>
    <submittedName>
        <fullName evidence="2">1-acyl-sn-glycerol-3-phosphate acyltransferase</fullName>
    </submittedName>
</protein>
<keyword evidence="2" id="KW-0012">Acyltransferase</keyword>
<dbReference type="Proteomes" id="UP000829708">
    <property type="component" value="Chromosome"/>
</dbReference>
<accession>A0ABY4D663</accession>
<proteinExistence type="predicted"/>
<name>A0ABY4D663_9SPIR</name>
<dbReference type="InterPro" id="IPR002123">
    <property type="entry name" value="Plipid/glycerol_acylTrfase"/>
</dbReference>
<evidence type="ECO:0000259" key="1">
    <source>
        <dbReference type="SMART" id="SM00563"/>
    </source>
</evidence>
<dbReference type="EMBL" id="CP094929">
    <property type="protein sequence ID" value="UOM49789.1"/>
    <property type="molecule type" value="Genomic_DNA"/>
</dbReference>
<keyword evidence="2" id="KW-0808">Transferase</keyword>
<dbReference type="Pfam" id="PF01553">
    <property type="entry name" value="Acyltransferase"/>
    <property type="match status" value="1"/>
</dbReference>